<feature type="signal peptide" evidence="1">
    <location>
        <begin position="1"/>
        <end position="20"/>
    </location>
</feature>
<keyword evidence="1" id="KW-0732">Signal</keyword>
<dbReference type="Gene3D" id="3.90.1720.10">
    <property type="entry name" value="endopeptidase domain like (from Nostoc punctiforme)"/>
    <property type="match status" value="1"/>
</dbReference>
<accession>A0A937F9U0</accession>
<keyword evidence="3" id="KW-1185">Reference proteome</keyword>
<feature type="chain" id="PRO_5037970015" description="Peptidase C39-like domain-containing protein" evidence="1">
    <location>
        <begin position="21"/>
        <end position="184"/>
    </location>
</feature>
<evidence type="ECO:0000313" key="3">
    <source>
        <dbReference type="Proteomes" id="UP000659388"/>
    </source>
</evidence>
<proteinExistence type="predicted"/>
<gene>
    <name evidence="2" type="ORF">JL102_19465</name>
</gene>
<comment type="caution">
    <text evidence="2">The sequence shown here is derived from an EMBL/GenBank/DDBJ whole genome shotgun (WGS) entry which is preliminary data.</text>
</comment>
<name>A0A937F9U0_9BACT</name>
<dbReference type="EMBL" id="JAESIY010000012">
    <property type="protein sequence ID" value="MBL3658340.1"/>
    <property type="molecule type" value="Genomic_DNA"/>
</dbReference>
<dbReference type="Proteomes" id="UP000659388">
    <property type="component" value="Unassembled WGS sequence"/>
</dbReference>
<organism evidence="2 3">
    <name type="scientific">Fulvivirga sediminis</name>
    <dbReference type="NCBI Taxonomy" id="2803949"/>
    <lineage>
        <taxon>Bacteria</taxon>
        <taxon>Pseudomonadati</taxon>
        <taxon>Bacteroidota</taxon>
        <taxon>Cytophagia</taxon>
        <taxon>Cytophagales</taxon>
        <taxon>Fulvivirgaceae</taxon>
        <taxon>Fulvivirga</taxon>
    </lineage>
</organism>
<sequence length="184" mass="20503">MKGDFLFILLFVLLSSVAFSQQINTNWNTDLEEALSAFHDCENESEDCYQYIGKSLATVYKVNDFYSKANSTYMPVAEIHEYLSNNNAWSELGPAYSQDALQKAQQKANDKKAVVAVYINNEGLGHVALILPGSLQPSGSWGLQVPNAASFFAKDPSRSFINKGLSYAFGKSIIKDVKLYTRNY</sequence>
<reference evidence="2" key="1">
    <citation type="submission" date="2021-01" db="EMBL/GenBank/DDBJ databases">
        <title>Fulvivirga kasyanovii gen. nov., sp nov., a novel member of the phylum Bacteroidetes isolated from seawater in a mussel farm.</title>
        <authorList>
            <person name="Zhao L.-H."/>
            <person name="Wang Z.-J."/>
        </authorList>
    </citation>
    <scope>NUCLEOTIDE SEQUENCE</scope>
    <source>
        <strain evidence="2">2943</strain>
    </source>
</reference>
<evidence type="ECO:0000256" key="1">
    <source>
        <dbReference type="SAM" id="SignalP"/>
    </source>
</evidence>
<evidence type="ECO:0000313" key="2">
    <source>
        <dbReference type="EMBL" id="MBL3658340.1"/>
    </source>
</evidence>
<protein>
    <recommendedName>
        <fullName evidence="4">Peptidase C39-like domain-containing protein</fullName>
    </recommendedName>
</protein>
<dbReference type="RefSeq" id="WP_202246133.1">
    <property type="nucleotide sequence ID" value="NZ_JAESIY010000012.1"/>
</dbReference>
<dbReference type="AlphaFoldDB" id="A0A937F9U0"/>
<evidence type="ECO:0008006" key="4">
    <source>
        <dbReference type="Google" id="ProtNLM"/>
    </source>
</evidence>